<dbReference type="Gene3D" id="3.40.50.1820">
    <property type="entry name" value="alpha/beta hydrolase"/>
    <property type="match status" value="1"/>
</dbReference>
<feature type="domain" description="Alpha/beta hydrolase fold-3" evidence="1">
    <location>
        <begin position="73"/>
        <end position="163"/>
    </location>
</feature>
<dbReference type="SUPFAM" id="SSF53474">
    <property type="entry name" value="alpha/beta-Hydrolases"/>
    <property type="match status" value="1"/>
</dbReference>
<organism evidence="2 3">
    <name type="scientific">Aspergillus tanneri</name>
    <dbReference type="NCBI Taxonomy" id="1220188"/>
    <lineage>
        <taxon>Eukaryota</taxon>
        <taxon>Fungi</taxon>
        <taxon>Dikarya</taxon>
        <taxon>Ascomycota</taxon>
        <taxon>Pezizomycotina</taxon>
        <taxon>Eurotiomycetes</taxon>
        <taxon>Eurotiomycetidae</taxon>
        <taxon>Eurotiales</taxon>
        <taxon>Aspergillaceae</taxon>
        <taxon>Aspergillus</taxon>
        <taxon>Aspergillus subgen. Circumdati</taxon>
    </lineage>
</organism>
<dbReference type="Pfam" id="PF07859">
    <property type="entry name" value="Abhydrolase_3"/>
    <property type="match status" value="1"/>
</dbReference>
<comment type="caution">
    <text evidence="2">The sequence shown here is derived from an EMBL/GenBank/DDBJ whole genome shotgun (WGS) entry which is preliminary data.</text>
</comment>
<dbReference type="InterPro" id="IPR013094">
    <property type="entry name" value="AB_hydrolase_3"/>
</dbReference>
<dbReference type="GO" id="GO:0016787">
    <property type="term" value="F:hydrolase activity"/>
    <property type="evidence" value="ECO:0007669"/>
    <property type="project" value="InterPro"/>
</dbReference>
<dbReference type="EMBL" id="QUQM01000005">
    <property type="protein sequence ID" value="KAA8642857.1"/>
    <property type="molecule type" value="Genomic_DNA"/>
</dbReference>
<dbReference type="PANTHER" id="PTHR23024:SF24">
    <property type="entry name" value="ALPHA_BETA HYDROLASE FOLD-3 DOMAIN-CONTAINING PROTEIN"/>
    <property type="match status" value="1"/>
</dbReference>
<evidence type="ECO:0000259" key="1">
    <source>
        <dbReference type="Pfam" id="PF07859"/>
    </source>
</evidence>
<dbReference type="VEuPathDB" id="FungiDB:EYZ11_009698"/>
<dbReference type="AlphaFoldDB" id="A0A5M9MJ51"/>
<proteinExistence type="predicted"/>
<reference evidence="2 3" key="1">
    <citation type="submission" date="2019-08" db="EMBL/GenBank/DDBJ databases">
        <title>The genome sequence of a newly discovered highly antifungal drug resistant Aspergillus species, Aspergillus tanneri NIH 1004.</title>
        <authorList>
            <person name="Mounaud S."/>
            <person name="Singh I."/>
            <person name="Joardar V."/>
            <person name="Pakala S."/>
            <person name="Pakala S."/>
            <person name="Venepally P."/>
            <person name="Chung J.K."/>
            <person name="Losada L."/>
            <person name="Nierman W.C."/>
        </authorList>
    </citation>
    <scope>NUCLEOTIDE SEQUENCE [LARGE SCALE GENOMIC DNA]</scope>
    <source>
        <strain evidence="2 3">NIH1004</strain>
    </source>
</reference>
<dbReference type="InterPro" id="IPR050466">
    <property type="entry name" value="Carboxylest/Gibb_receptor"/>
</dbReference>
<dbReference type="InterPro" id="IPR029058">
    <property type="entry name" value="AB_hydrolase_fold"/>
</dbReference>
<dbReference type="GeneID" id="54332314"/>
<dbReference type="RefSeq" id="XP_033422219.1">
    <property type="nucleotide sequence ID" value="XM_033574201.1"/>
</dbReference>
<dbReference type="PANTHER" id="PTHR23024">
    <property type="entry name" value="ARYLACETAMIDE DEACETYLASE"/>
    <property type="match status" value="1"/>
</dbReference>
<gene>
    <name evidence="2" type="ORF">ATNIH1004_009612</name>
</gene>
<protein>
    <recommendedName>
        <fullName evidence="1">Alpha/beta hydrolase fold-3 domain-containing protein</fullName>
    </recommendedName>
</protein>
<dbReference type="OrthoDB" id="408631at2759"/>
<name>A0A5M9MJ51_9EURO</name>
<accession>A0A5M9MJ51</accession>
<dbReference type="Proteomes" id="UP000324241">
    <property type="component" value="Unassembled WGS sequence"/>
</dbReference>
<evidence type="ECO:0000313" key="3">
    <source>
        <dbReference type="Proteomes" id="UP000324241"/>
    </source>
</evidence>
<evidence type="ECO:0000313" key="2">
    <source>
        <dbReference type="EMBL" id="KAA8642857.1"/>
    </source>
</evidence>
<sequence>MWTKHGKSITGAHLITIENFWQCPEKYSFIYPTWTVLHFHNVQGYKVPVSDPDESITCRVYTPAGRGSFPVHLNFHGDGWVFGGLGSEAAWCRSICNESSIIVIDVEYRLTPEFPFPVALHDCWAAVRWAHANAELLNLDPSSISAGGLSSGGRYTAVLAHFAVTVLPLGSQTAVDGSSRDRYAMCQR</sequence>